<dbReference type="Proteomes" id="UP000805193">
    <property type="component" value="Unassembled WGS sequence"/>
</dbReference>
<gene>
    <name evidence="1" type="ORF">HPB47_025985</name>
</gene>
<name>A0AC60Q009_IXOPE</name>
<comment type="caution">
    <text evidence="1">The sequence shown here is derived from an EMBL/GenBank/DDBJ whole genome shotgun (WGS) entry which is preliminary data.</text>
</comment>
<evidence type="ECO:0000313" key="2">
    <source>
        <dbReference type="Proteomes" id="UP000805193"/>
    </source>
</evidence>
<sequence>MVACHSVYHVVDFVGSRNGGFKSIVVVPSTGWTDIMQQFFRVIEKGEEEGFYDATVEMLGEDSPAYNLLMQSYLDDMDDEREGEDEGLALHATDRSNSNIGASGQETLSAPPVPKRATATRHSTKTMSTDNAWEYAERVVLLSIGTKLSEPQRGGDKQYDPHFIQEVAASGRRCVNVWGAISRQGLGPIFRIDGRLTSEVYSDIIDHVLFPYVLNGPFPDGDFWFQHDPSPIHTSRSTKTLLAERDIRELPWPPKGAYVNIVENV</sequence>
<protein>
    <submittedName>
        <fullName evidence="1">Uncharacterized protein</fullName>
    </submittedName>
</protein>
<reference evidence="1 2" key="1">
    <citation type="journal article" date="2020" name="Cell">
        <title>Large-Scale Comparative Analyses of Tick Genomes Elucidate Their Genetic Diversity and Vector Capacities.</title>
        <authorList>
            <consortium name="Tick Genome and Microbiome Consortium (TIGMIC)"/>
            <person name="Jia N."/>
            <person name="Wang J."/>
            <person name="Shi W."/>
            <person name="Du L."/>
            <person name="Sun Y."/>
            <person name="Zhan W."/>
            <person name="Jiang J.F."/>
            <person name="Wang Q."/>
            <person name="Zhang B."/>
            <person name="Ji P."/>
            <person name="Bell-Sakyi L."/>
            <person name="Cui X.M."/>
            <person name="Yuan T.T."/>
            <person name="Jiang B.G."/>
            <person name="Yang W.F."/>
            <person name="Lam T.T."/>
            <person name="Chang Q.C."/>
            <person name="Ding S.J."/>
            <person name="Wang X.J."/>
            <person name="Zhu J.G."/>
            <person name="Ruan X.D."/>
            <person name="Zhao L."/>
            <person name="Wei J.T."/>
            <person name="Ye R.Z."/>
            <person name="Que T.C."/>
            <person name="Du C.H."/>
            <person name="Zhou Y.H."/>
            <person name="Cheng J.X."/>
            <person name="Dai P.F."/>
            <person name="Guo W.B."/>
            <person name="Han X.H."/>
            <person name="Huang E.J."/>
            <person name="Li L.F."/>
            <person name="Wei W."/>
            <person name="Gao Y.C."/>
            <person name="Liu J.Z."/>
            <person name="Shao H.Z."/>
            <person name="Wang X."/>
            <person name="Wang C.C."/>
            <person name="Yang T.C."/>
            <person name="Huo Q.B."/>
            <person name="Li W."/>
            <person name="Chen H.Y."/>
            <person name="Chen S.E."/>
            <person name="Zhou L.G."/>
            <person name="Ni X.B."/>
            <person name="Tian J.H."/>
            <person name="Sheng Y."/>
            <person name="Liu T."/>
            <person name="Pan Y.S."/>
            <person name="Xia L.Y."/>
            <person name="Li J."/>
            <person name="Zhao F."/>
            <person name="Cao W.C."/>
        </authorList>
    </citation>
    <scope>NUCLEOTIDE SEQUENCE [LARGE SCALE GENOMIC DNA]</scope>
    <source>
        <strain evidence="1">Iper-2018</strain>
    </source>
</reference>
<dbReference type="EMBL" id="JABSTQ010009670">
    <property type="protein sequence ID" value="KAG0426959.1"/>
    <property type="molecule type" value="Genomic_DNA"/>
</dbReference>
<accession>A0AC60Q009</accession>
<proteinExistence type="predicted"/>
<keyword evidence="2" id="KW-1185">Reference proteome</keyword>
<evidence type="ECO:0000313" key="1">
    <source>
        <dbReference type="EMBL" id="KAG0426959.1"/>
    </source>
</evidence>
<organism evidence="1 2">
    <name type="scientific">Ixodes persulcatus</name>
    <name type="common">Taiga tick</name>
    <dbReference type="NCBI Taxonomy" id="34615"/>
    <lineage>
        <taxon>Eukaryota</taxon>
        <taxon>Metazoa</taxon>
        <taxon>Ecdysozoa</taxon>
        <taxon>Arthropoda</taxon>
        <taxon>Chelicerata</taxon>
        <taxon>Arachnida</taxon>
        <taxon>Acari</taxon>
        <taxon>Parasitiformes</taxon>
        <taxon>Ixodida</taxon>
        <taxon>Ixodoidea</taxon>
        <taxon>Ixodidae</taxon>
        <taxon>Ixodinae</taxon>
        <taxon>Ixodes</taxon>
    </lineage>
</organism>